<protein>
    <submittedName>
        <fullName evidence="1">Uncharacterized protein</fullName>
    </submittedName>
</protein>
<name>A0A812QZY9_9DINO</name>
<sequence>MTCKVGPEYMQVPGEPFAYYHKVMFPDTKPTGIRMSACLAAMEECRTDSFTICDQRVASMRKVTNPFILVALELHPSMAEFNPDKAEDGLLYAHPGSTGPIMTWLRLEATWGWPMFPLRSEEQTIFAVGKNPRSSKRTPIATGRFIEALVDEQTNAMLNPEKWQQDFDMFFEKLKKDHSNDRLNENRLPNLYMKSNKPFTPTLFKKVSWTMSCMFADLWAILFHAKTPELLWDVNKICGGPFADLVQTDPDPQVLSLGPEVI</sequence>
<evidence type="ECO:0000313" key="1">
    <source>
        <dbReference type="EMBL" id="CAE7413305.1"/>
    </source>
</evidence>
<reference evidence="1" key="1">
    <citation type="submission" date="2021-02" db="EMBL/GenBank/DDBJ databases">
        <authorList>
            <person name="Dougan E. K."/>
            <person name="Rhodes N."/>
            <person name="Thang M."/>
            <person name="Chan C."/>
        </authorList>
    </citation>
    <scope>NUCLEOTIDE SEQUENCE</scope>
</reference>
<comment type="caution">
    <text evidence="1">The sequence shown here is derived from an EMBL/GenBank/DDBJ whole genome shotgun (WGS) entry which is preliminary data.</text>
</comment>
<accession>A0A812QZY9</accession>
<dbReference type="OrthoDB" id="426777at2759"/>
<dbReference type="Proteomes" id="UP000604046">
    <property type="component" value="Unassembled WGS sequence"/>
</dbReference>
<organism evidence="1 2">
    <name type="scientific">Symbiodinium natans</name>
    <dbReference type="NCBI Taxonomy" id="878477"/>
    <lineage>
        <taxon>Eukaryota</taxon>
        <taxon>Sar</taxon>
        <taxon>Alveolata</taxon>
        <taxon>Dinophyceae</taxon>
        <taxon>Suessiales</taxon>
        <taxon>Symbiodiniaceae</taxon>
        <taxon>Symbiodinium</taxon>
    </lineage>
</organism>
<keyword evidence="2" id="KW-1185">Reference proteome</keyword>
<proteinExistence type="predicted"/>
<dbReference type="AlphaFoldDB" id="A0A812QZY9"/>
<dbReference type="EMBL" id="CAJNDS010002290">
    <property type="protein sequence ID" value="CAE7413305.1"/>
    <property type="molecule type" value="Genomic_DNA"/>
</dbReference>
<gene>
    <name evidence="1" type="ORF">SNAT2548_LOCUS22479</name>
</gene>
<evidence type="ECO:0000313" key="2">
    <source>
        <dbReference type="Proteomes" id="UP000604046"/>
    </source>
</evidence>